<keyword evidence="2" id="KW-1133">Transmembrane helix</keyword>
<name>A0ABD0M5K4_9CAEN</name>
<evidence type="ECO:0000256" key="2">
    <source>
        <dbReference type="SAM" id="Phobius"/>
    </source>
</evidence>
<evidence type="ECO:0000313" key="3">
    <source>
        <dbReference type="EMBL" id="KAK7507010.1"/>
    </source>
</evidence>
<feature type="region of interest" description="Disordered" evidence="1">
    <location>
        <begin position="1"/>
        <end position="44"/>
    </location>
</feature>
<keyword evidence="4" id="KW-1185">Reference proteome</keyword>
<protein>
    <submittedName>
        <fullName evidence="3">Uncharacterized protein</fullName>
    </submittedName>
</protein>
<keyword evidence="2" id="KW-0812">Transmembrane</keyword>
<evidence type="ECO:0000256" key="1">
    <source>
        <dbReference type="SAM" id="MobiDB-lite"/>
    </source>
</evidence>
<evidence type="ECO:0000313" key="4">
    <source>
        <dbReference type="Proteomes" id="UP001519460"/>
    </source>
</evidence>
<gene>
    <name evidence="3" type="ORF">BaRGS_00001861</name>
</gene>
<feature type="transmembrane region" description="Helical" evidence="2">
    <location>
        <begin position="115"/>
        <end position="138"/>
    </location>
</feature>
<dbReference type="Proteomes" id="UP001519460">
    <property type="component" value="Unassembled WGS sequence"/>
</dbReference>
<sequence>MELLEEGSAMDASEVDRAQSDRREELEGTGAVDANSLDDSGEGGPGYREVRMSLLKKLFLNAQLTGNEANTNFVQLYNVPLVSLTAVVAGPAGTLLTPLLGWVSDRGSNPNRRKMLNVMFCSALLVSGVFCVVLANVLHLRSASERTPKNATGEPPTLSDNDSFTTWFPLTDQNVNETGTPLKAWIGLLGYIVIDVAFQVNSAFVKSWVLTCSPRPAHTSVLELGTIVSSASGLLTSGIASIDLDHTCFWCSTEG</sequence>
<organism evidence="3 4">
    <name type="scientific">Batillaria attramentaria</name>
    <dbReference type="NCBI Taxonomy" id="370345"/>
    <lineage>
        <taxon>Eukaryota</taxon>
        <taxon>Metazoa</taxon>
        <taxon>Spiralia</taxon>
        <taxon>Lophotrochozoa</taxon>
        <taxon>Mollusca</taxon>
        <taxon>Gastropoda</taxon>
        <taxon>Caenogastropoda</taxon>
        <taxon>Sorbeoconcha</taxon>
        <taxon>Cerithioidea</taxon>
        <taxon>Batillariidae</taxon>
        <taxon>Batillaria</taxon>
    </lineage>
</organism>
<reference evidence="3 4" key="1">
    <citation type="journal article" date="2023" name="Sci. Data">
        <title>Genome assembly of the Korean intertidal mud-creeper Batillaria attramentaria.</title>
        <authorList>
            <person name="Patra A.K."/>
            <person name="Ho P.T."/>
            <person name="Jun S."/>
            <person name="Lee S.J."/>
            <person name="Kim Y."/>
            <person name="Won Y.J."/>
        </authorList>
    </citation>
    <scope>NUCLEOTIDE SEQUENCE [LARGE SCALE GENOMIC DNA]</scope>
    <source>
        <strain evidence="3">Wonlab-2016</strain>
    </source>
</reference>
<dbReference type="EMBL" id="JACVVK020000005">
    <property type="protein sequence ID" value="KAK7507010.1"/>
    <property type="molecule type" value="Genomic_DNA"/>
</dbReference>
<keyword evidence="2" id="KW-0472">Membrane</keyword>
<proteinExistence type="predicted"/>
<dbReference type="AlphaFoldDB" id="A0ABD0M5K4"/>
<feature type="compositionally biased region" description="Basic and acidic residues" evidence="1">
    <location>
        <begin position="14"/>
        <end position="26"/>
    </location>
</feature>
<feature type="transmembrane region" description="Helical" evidence="2">
    <location>
        <begin position="81"/>
        <end position="103"/>
    </location>
</feature>
<accession>A0ABD0M5K4</accession>
<comment type="caution">
    <text evidence="3">The sequence shown here is derived from an EMBL/GenBank/DDBJ whole genome shotgun (WGS) entry which is preliminary data.</text>
</comment>